<keyword evidence="4" id="KW-1185">Reference proteome</keyword>
<feature type="transmembrane region" description="Helical" evidence="2">
    <location>
        <begin position="105"/>
        <end position="127"/>
    </location>
</feature>
<protein>
    <recommendedName>
        <fullName evidence="5">MFS transporter</fullName>
    </recommendedName>
</protein>
<evidence type="ECO:0000256" key="1">
    <source>
        <dbReference type="SAM" id="MobiDB-lite"/>
    </source>
</evidence>
<feature type="region of interest" description="Disordered" evidence="1">
    <location>
        <begin position="136"/>
        <end position="175"/>
    </location>
</feature>
<evidence type="ECO:0000313" key="3">
    <source>
        <dbReference type="EMBL" id="GLV60312.1"/>
    </source>
</evidence>
<accession>A0ABQ6G672</accession>
<comment type="caution">
    <text evidence="3">The sequence shown here is derived from an EMBL/GenBank/DDBJ whole genome shotgun (WGS) entry which is preliminary data.</text>
</comment>
<keyword evidence="2" id="KW-0812">Transmembrane</keyword>
<sequence>MLGVAIVGTVVNQTLTNDISTRLPAHAAQQLTPTGLKYATDPQILVNQGYRDNVVHSAQRYAVQGATAHIPPGPQRAAVTAQVSQQVQHLLNQVFDALKFSLTVAIQHGIVTILIFSVAMVVAAFFLKDVPLSKARTAAPNQAASKPETSPKPEMSPQNGTSPKFEMPPQRETSL</sequence>
<evidence type="ECO:0000256" key="2">
    <source>
        <dbReference type="SAM" id="Phobius"/>
    </source>
</evidence>
<name>A0ABQ6G672_9CHLR</name>
<feature type="compositionally biased region" description="Polar residues" evidence="1">
    <location>
        <begin position="139"/>
        <end position="148"/>
    </location>
</feature>
<evidence type="ECO:0008006" key="5">
    <source>
        <dbReference type="Google" id="ProtNLM"/>
    </source>
</evidence>
<gene>
    <name evidence="3" type="ORF">KDH_71320</name>
</gene>
<keyword evidence="2" id="KW-1133">Transmembrane helix</keyword>
<evidence type="ECO:0000313" key="4">
    <source>
        <dbReference type="Proteomes" id="UP001344906"/>
    </source>
</evidence>
<dbReference type="EMBL" id="BSRI01000002">
    <property type="protein sequence ID" value="GLV60312.1"/>
    <property type="molecule type" value="Genomic_DNA"/>
</dbReference>
<keyword evidence="2" id="KW-0472">Membrane</keyword>
<reference evidence="3 4" key="1">
    <citation type="submission" date="2023-02" db="EMBL/GenBank/DDBJ databases">
        <title>Dictyobacter halimunensis sp. nov., a new member of the class Ktedonobacteria from forest soil in a geothermal area.</title>
        <authorList>
            <person name="Rachmania M.K."/>
            <person name="Ningsih F."/>
            <person name="Sakai Y."/>
            <person name="Yabe S."/>
            <person name="Yokota A."/>
            <person name="Sjamsuridzal W."/>
        </authorList>
    </citation>
    <scope>NUCLEOTIDE SEQUENCE [LARGE SCALE GENOMIC DNA]</scope>
    <source>
        <strain evidence="3 4">S3.2.2.5</strain>
    </source>
</reference>
<organism evidence="3 4">
    <name type="scientific">Dictyobacter halimunensis</name>
    <dbReference type="NCBI Taxonomy" id="3026934"/>
    <lineage>
        <taxon>Bacteria</taxon>
        <taxon>Bacillati</taxon>
        <taxon>Chloroflexota</taxon>
        <taxon>Ktedonobacteria</taxon>
        <taxon>Ktedonobacterales</taxon>
        <taxon>Dictyobacteraceae</taxon>
        <taxon>Dictyobacter</taxon>
    </lineage>
</organism>
<proteinExistence type="predicted"/>
<dbReference type="Proteomes" id="UP001344906">
    <property type="component" value="Unassembled WGS sequence"/>
</dbReference>